<reference evidence="2 3" key="2">
    <citation type="submission" date="2014-09" db="EMBL/GenBank/DDBJ databases">
        <authorList>
            <consortium name="NBRP consortium"/>
            <person name="Sawabe T."/>
            <person name="Meirelles P."/>
            <person name="Nakanishi M."/>
            <person name="Sayaka M."/>
            <person name="Hattori M."/>
            <person name="Ohkuma M."/>
        </authorList>
    </citation>
    <scope>NUCLEOTIDE SEQUENCE [LARGE SCALE GENOMIC DNA]</scope>
    <source>
        <strain evidence="3">JCM19235</strain>
    </source>
</reference>
<gene>
    <name evidence="2" type="ORF">JCM19235_5698</name>
</gene>
<keyword evidence="3" id="KW-1185">Reference proteome</keyword>
<dbReference type="Gene3D" id="3.40.50.300">
    <property type="entry name" value="P-loop containing nucleotide triphosphate hydrolases"/>
    <property type="match status" value="1"/>
</dbReference>
<organism evidence="2 3">
    <name type="scientific">Vibrio maritimus</name>
    <dbReference type="NCBI Taxonomy" id="990268"/>
    <lineage>
        <taxon>Bacteria</taxon>
        <taxon>Pseudomonadati</taxon>
        <taxon>Pseudomonadota</taxon>
        <taxon>Gammaproteobacteria</taxon>
        <taxon>Vibrionales</taxon>
        <taxon>Vibrionaceae</taxon>
        <taxon>Vibrio</taxon>
    </lineage>
</organism>
<dbReference type="PANTHER" id="PTHR43394">
    <property type="entry name" value="ATP-DEPENDENT PERMEASE MDL1, MITOCHONDRIAL"/>
    <property type="match status" value="1"/>
</dbReference>
<evidence type="ECO:0000313" key="3">
    <source>
        <dbReference type="Proteomes" id="UP000029228"/>
    </source>
</evidence>
<evidence type="ECO:0000313" key="2">
    <source>
        <dbReference type="EMBL" id="GAL17149.1"/>
    </source>
</evidence>
<sequence>MNLPDDYGSFLGERGVRLSGGQRQRIAIARAILKDPKILLLDEATSALDSESEHHVQQALDELMQGRTTIIIAHRLSTIQHADQIAVLDHGRLIDKGNHRELLQTCELYRRLVDLQFKHLAS</sequence>
<dbReference type="InterPro" id="IPR027417">
    <property type="entry name" value="P-loop_NTPase"/>
</dbReference>
<dbReference type="GO" id="GO:0090374">
    <property type="term" value="P:oligopeptide export from mitochondrion"/>
    <property type="evidence" value="ECO:0007669"/>
    <property type="project" value="TreeGrafter"/>
</dbReference>
<accession>A0A090RSF7</accession>
<dbReference type="InterPro" id="IPR039421">
    <property type="entry name" value="Type_1_exporter"/>
</dbReference>
<name>A0A090RSF7_9VIBR</name>
<dbReference type="AlphaFoldDB" id="A0A090RSF7"/>
<dbReference type="GO" id="GO:0016887">
    <property type="term" value="F:ATP hydrolysis activity"/>
    <property type="evidence" value="ECO:0007669"/>
    <property type="project" value="InterPro"/>
</dbReference>
<dbReference type="GO" id="GO:0005524">
    <property type="term" value="F:ATP binding"/>
    <property type="evidence" value="ECO:0007669"/>
    <property type="project" value="UniProtKB-KW"/>
</dbReference>
<dbReference type="EMBL" id="BBMR01000001">
    <property type="protein sequence ID" value="GAL17149.1"/>
    <property type="molecule type" value="Genomic_DNA"/>
</dbReference>
<dbReference type="PANTHER" id="PTHR43394:SF1">
    <property type="entry name" value="ATP-BINDING CASSETTE SUB-FAMILY B MEMBER 10, MITOCHONDRIAL"/>
    <property type="match status" value="1"/>
</dbReference>
<comment type="caution">
    <text evidence="2">The sequence shown here is derived from an EMBL/GenBank/DDBJ whole genome shotgun (WGS) entry which is preliminary data.</text>
</comment>
<keyword evidence="2" id="KW-0547">Nucleotide-binding</keyword>
<dbReference type="Proteomes" id="UP000029228">
    <property type="component" value="Unassembled WGS sequence"/>
</dbReference>
<protein>
    <submittedName>
        <fullName evidence="2">ABC transporter ATP-binding protein</fullName>
    </submittedName>
</protein>
<keyword evidence="2" id="KW-0067">ATP-binding</keyword>
<dbReference type="GO" id="GO:0015421">
    <property type="term" value="F:ABC-type oligopeptide transporter activity"/>
    <property type="evidence" value="ECO:0007669"/>
    <property type="project" value="TreeGrafter"/>
</dbReference>
<proteinExistence type="predicted"/>
<dbReference type="InterPro" id="IPR003439">
    <property type="entry name" value="ABC_transporter-like_ATP-bd"/>
</dbReference>
<dbReference type="Pfam" id="PF00005">
    <property type="entry name" value="ABC_tran"/>
    <property type="match status" value="1"/>
</dbReference>
<evidence type="ECO:0000259" key="1">
    <source>
        <dbReference type="Pfam" id="PF00005"/>
    </source>
</evidence>
<reference evidence="2 3" key="1">
    <citation type="submission" date="2014-09" db="EMBL/GenBank/DDBJ databases">
        <title>Vibrio maritimus JCM 19235. (C45) whole genome shotgun sequence.</title>
        <authorList>
            <person name="Sawabe T."/>
            <person name="Meirelles P."/>
            <person name="Nakanishi M."/>
            <person name="Sayaka M."/>
            <person name="Hattori M."/>
            <person name="Ohkuma M."/>
        </authorList>
    </citation>
    <scope>NUCLEOTIDE SEQUENCE [LARGE SCALE GENOMIC DNA]</scope>
    <source>
        <strain evidence="3">JCM19235</strain>
    </source>
</reference>
<dbReference type="SUPFAM" id="SSF52540">
    <property type="entry name" value="P-loop containing nucleoside triphosphate hydrolases"/>
    <property type="match status" value="1"/>
</dbReference>
<feature type="domain" description="ABC transporter" evidence="1">
    <location>
        <begin position="8"/>
        <end position="46"/>
    </location>
</feature>
<dbReference type="STRING" id="990268.JCM19235_5698"/>